<comment type="caution">
    <text evidence="8">The sequence shown here is derived from an EMBL/GenBank/DDBJ whole genome shotgun (WGS) entry which is preliminary data.</text>
</comment>
<dbReference type="AlphaFoldDB" id="A0A2S8SSV3"/>
<dbReference type="EMBL" id="NIGF01000008">
    <property type="protein sequence ID" value="PQV63819.1"/>
    <property type="molecule type" value="Genomic_DNA"/>
</dbReference>
<feature type="transmembrane region" description="Helical" evidence="7">
    <location>
        <begin position="91"/>
        <end position="114"/>
    </location>
</feature>
<dbReference type="PANTHER" id="PTHR33529">
    <property type="entry name" value="SLR0882 PROTEIN-RELATED"/>
    <property type="match status" value="1"/>
</dbReference>
<dbReference type="Pfam" id="PF03739">
    <property type="entry name" value="LptF_LptG"/>
    <property type="match status" value="1"/>
</dbReference>
<feature type="region of interest" description="Disordered" evidence="6">
    <location>
        <begin position="1"/>
        <end position="28"/>
    </location>
</feature>
<dbReference type="InParanoid" id="A0A2S8SSV3"/>
<proteinExistence type="predicted"/>
<feature type="compositionally biased region" description="Polar residues" evidence="6">
    <location>
        <begin position="1"/>
        <end position="13"/>
    </location>
</feature>
<evidence type="ECO:0000256" key="3">
    <source>
        <dbReference type="ARBA" id="ARBA00022692"/>
    </source>
</evidence>
<accession>A0A2S8SSV3</accession>
<dbReference type="GO" id="GO:0043190">
    <property type="term" value="C:ATP-binding cassette (ABC) transporter complex"/>
    <property type="evidence" value="ECO:0007669"/>
    <property type="project" value="TreeGrafter"/>
</dbReference>
<dbReference type="Proteomes" id="UP000237684">
    <property type="component" value="Unassembled WGS sequence"/>
</dbReference>
<gene>
    <name evidence="8" type="ORF">B1R32_10823</name>
</gene>
<comment type="subcellular location">
    <subcellularLocation>
        <location evidence="1">Cell membrane</location>
        <topology evidence="1">Multi-pass membrane protein</topology>
    </subcellularLocation>
</comment>
<keyword evidence="4 7" id="KW-1133">Transmembrane helix</keyword>
<evidence type="ECO:0000256" key="5">
    <source>
        <dbReference type="ARBA" id="ARBA00023136"/>
    </source>
</evidence>
<feature type="transmembrane region" description="Helical" evidence="7">
    <location>
        <begin position="365"/>
        <end position="383"/>
    </location>
</feature>
<dbReference type="OrthoDB" id="9780716at2"/>
<keyword evidence="5 7" id="KW-0472">Membrane</keyword>
<evidence type="ECO:0000256" key="4">
    <source>
        <dbReference type="ARBA" id="ARBA00022989"/>
    </source>
</evidence>
<reference evidence="8 9" key="1">
    <citation type="journal article" date="2018" name="Syst. Appl. Microbiol.">
        <title>Abditibacterium utsteinense sp. nov., the first cultivated member of candidate phylum FBP, isolated from ice-free Antarctic soil samples.</title>
        <authorList>
            <person name="Tahon G."/>
            <person name="Tytgat B."/>
            <person name="Lebbe L."/>
            <person name="Carlier A."/>
            <person name="Willems A."/>
        </authorList>
    </citation>
    <scope>NUCLEOTIDE SEQUENCE [LARGE SCALE GENOMIC DNA]</scope>
    <source>
        <strain evidence="8 9">LMG 29911</strain>
    </source>
</reference>
<evidence type="ECO:0000256" key="1">
    <source>
        <dbReference type="ARBA" id="ARBA00004651"/>
    </source>
</evidence>
<keyword evidence="3 7" id="KW-0812">Transmembrane</keyword>
<evidence type="ECO:0000256" key="2">
    <source>
        <dbReference type="ARBA" id="ARBA00022475"/>
    </source>
</evidence>
<dbReference type="InterPro" id="IPR005495">
    <property type="entry name" value="LptG/LptF_permease"/>
</dbReference>
<keyword evidence="9" id="KW-1185">Reference proteome</keyword>
<feature type="transmembrane region" description="Helical" evidence="7">
    <location>
        <begin position="50"/>
        <end position="70"/>
    </location>
</feature>
<evidence type="ECO:0000313" key="9">
    <source>
        <dbReference type="Proteomes" id="UP000237684"/>
    </source>
</evidence>
<name>A0A2S8SSV3_9BACT</name>
<evidence type="ECO:0000313" key="8">
    <source>
        <dbReference type="EMBL" id="PQV63819.1"/>
    </source>
</evidence>
<protein>
    <submittedName>
        <fullName evidence="8">Lipopolysaccharide export LptBFGC system, permease protein LptF</fullName>
    </submittedName>
</protein>
<feature type="transmembrane region" description="Helical" evidence="7">
    <location>
        <begin position="134"/>
        <end position="151"/>
    </location>
</feature>
<sequence length="418" mass="45344">MKPDSASLSLPQKSSDKPLQRPAPRSQTRSRRFALPILDRYLLGQVANSILGGLALFLIVLLVAVIITGLQKIVSNGLSAGEFLRFIGLQLPRMIVFALPMAVLFGCVQTFSALAKAGEVVAMQAAGMSVARMLRAPLFCALVATFVVFYLQESLVPRLERDKDAILVAHIQQKIGSVGTFRYEDPPSEEGPLKTLIQARGFDLKTKTLTAPRISFYDADHRMTQQISAELARWSGRDWILQRAEIVKINADKSGGATSAQFASARVELPPPAFLGRSENALQKRLDKGDFLMVSIPEVIAYRQSLQAQKRAARSKNEIKTATKSVRTATFGIHEKIAGPLACLMFALVGVPLGAQTKQRSGGGAMGLSLLVLVFYYVVWTWAATLGRAGALDPVATAYFAVVAMSLGGAWLVRRASK</sequence>
<dbReference type="RefSeq" id="WP_123580558.1">
    <property type="nucleotide sequence ID" value="NZ_NIGF01000008.1"/>
</dbReference>
<dbReference type="GO" id="GO:0015920">
    <property type="term" value="P:lipopolysaccharide transport"/>
    <property type="evidence" value="ECO:0007669"/>
    <property type="project" value="TreeGrafter"/>
</dbReference>
<dbReference type="PANTHER" id="PTHR33529:SF6">
    <property type="entry name" value="YJGP_YJGQ FAMILY PERMEASE"/>
    <property type="match status" value="1"/>
</dbReference>
<organism evidence="8 9">
    <name type="scientific">Abditibacterium utsteinense</name>
    <dbReference type="NCBI Taxonomy" id="1960156"/>
    <lineage>
        <taxon>Bacteria</taxon>
        <taxon>Pseudomonadati</taxon>
        <taxon>Abditibacteriota</taxon>
        <taxon>Abditibacteriia</taxon>
        <taxon>Abditibacteriales</taxon>
        <taxon>Abditibacteriaceae</taxon>
        <taxon>Abditibacterium</taxon>
    </lineage>
</organism>
<feature type="transmembrane region" description="Helical" evidence="7">
    <location>
        <begin position="395"/>
        <end position="413"/>
    </location>
</feature>
<evidence type="ECO:0000256" key="6">
    <source>
        <dbReference type="SAM" id="MobiDB-lite"/>
    </source>
</evidence>
<keyword evidence="2" id="KW-1003">Cell membrane</keyword>
<evidence type="ECO:0000256" key="7">
    <source>
        <dbReference type="SAM" id="Phobius"/>
    </source>
</evidence>